<evidence type="ECO:0000313" key="3">
    <source>
        <dbReference type="EMBL" id="MDO5971127.1"/>
    </source>
</evidence>
<accession>A0ABT8WDM0</accession>
<feature type="domain" description="Glycosyltransferase subfamily 4-like N-terminal" evidence="2">
    <location>
        <begin position="23"/>
        <end position="123"/>
    </location>
</feature>
<dbReference type="Pfam" id="PF13477">
    <property type="entry name" value="Glyco_trans_4_2"/>
    <property type="match status" value="1"/>
</dbReference>
<dbReference type="PANTHER" id="PTHR12526">
    <property type="entry name" value="GLYCOSYLTRANSFERASE"/>
    <property type="match status" value="1"/>
</dbReference>
<protein>
    <submittedName>
        <fullName evidence="3">Glycosyltransferase family 4 protein</fullName>
        <ecNumber evidence="3">2.4.-.-</ecNumber>
    </submittedName>
</protein>
<evidence type="ECO:0000259" key="1">
    <source>
        <dbReference type="Pfam" id="PF00534"/>
    </source>
</evidence>
<reference evidence="3" key="1">
    <citation type="submission" date="2023-07" db="EMBL/GenBank/DDBJ databases">
        <title>Two novel species in the genus Flavivirga.</title>
        <authorList>
            <person name="Kwon K."/>
        </authorList>
    </citation>
    <scope>NUCLEOTIDE SEQUENCE</scope>
    <source>
        <strain evidence="3">KCTC 52353</strain>
    </source>
</reference>
<comment type="caution">
    <text evidence="3">The sequence shown here is derived from an EMBL/GenBank/DDBJ whole genome shotgun (WGS) entry which is preliminary data.</text>
</comment>
<dbReference type="RefSeq" id="WP_303278831.1">
    <property type="nucleotide sequence ID" value="NZ_JAUOEK010000142.1"/>
</dbReference>
<dbReference type="GO" id="GO:0016757">
    <property type="term" value="F:glycosyltransferase activity"/>
    <property type="evidence" value="ECO:0007669"/>
    <property type="project" value="UniProtKB-KW"/>
</dbReference>
<dbReference type="EMBL" id="JAUOEK010000142">
    <property type="protein sequence ID" value="MDO5971127.1"/>
    <property type="molecule type" value="Genomic_DNA"/>
</dbReference>
<dbReference type="Proteomes" id="UP001176883">
    <property type="component" value="Unassembled WGS sequence"/>
</dbReference>
<gene>
    <name evidence="3" type="ORF">Q4Q35_15065</name>
</gene>
<dbReference type="Gene3D" id="3.40.50.2000">
    <property type="entry name" value="Glycogen Phosphorylase B"/>
    <property type="match status" value="2"/>
</dbReference>
<dbReference type="InterPro" id="IPR001296">
    <property type="entry name" value="Glyco_trans_1"/>
</dbReference>
<proteinExistence type="predicted"/>
<sequence length="368" mass="42371">MRLLYITNQIFAAAGLERVLSIKASALVEDYDYEVHIITLNQGEKDLFYPFSNKIKLHDLKIKGKNILYISSYIRSIRTAVKRINPDCISVCDDGIKGFYLPLVLFKKYPVIYERHASKHISVNKTGWKQKLKFYFQNKIMHFGARQFNSFIVLTANNLKEWNLTNLKVIPNPLSLTPKEVSSLNQKKVIAVGSHYHQKGFDILLNIWSKIIHSFPDWELDIFGKIDKNQTYLKLAKKLNIHHKVNFYAPVKDIGSKYKNASIYTMTSRSEGFGMVLIEAMAYGLPCISFDCPSGPRDIITNSKDGYLIENGNEDAFVEKLKFLMSNKTARIKMGENAQIKSKNYLPEQIIGQWHSLFCSLRRKPNTK</sequence>
<organism evidence="3 4">
    <name type="scientific">Flavivirga aquimarina</name>
    <dbReference type="NCBI Taxonomy" id="2027862"/>
    <lineage>
        <taxon>Bacteria</taxon>
        <taxon>Pseudomonadati</taxon>
        <taxon>Bacteroidota</taxon>
        <taxon>Flavobacteriia</taxon>
        <taxon>Flavobacteriales</taxon>
        <taxon>Flavobacteriaceae</taxon>
        <taxon>Flavivirga</taxon>
    </lineage>
</organism>
<dbReference type="EC" id="2.4.-.-" evidence="3"/>
<feature type="domain" description="Glycosyl transferase family 1" evidence="1">
    <location>
        <begin position="180"/>
        <end position="339"/>
    </location>
</feature>
<dbReference type="CDD" id="cd03820">
    <property type="entry name" value="GT4_AmsD-like"/>
    <property type="match status" value="1"/>
</dbReference>
<dbReference type="Pfam" id="PF00534">
    <property type="entry name" value="Glycos_transf_1"/>
    <property type="match status" value="1"/>
</dbReference>
<keyword evidence="3" id="KW-0328">Glycosyltransferase</keyword>
<keyword evidence="4" id="KW-1185">Reference proteome</keyword>
<dbReference type="SUPFAM" id="SSF53756">
    <property type="entry name" value="UDP-Glycosyltransferase/glycogen phosphorylase"/>
    <property type="match status" value="1"/>
</dbReference>
<name>A0ABT8WDM0_9FLAO</name>
<keyword evidence="3" id="KW-0808">Transferase</keyword>
<evidence type="ECO:0000313" key="4">
    <source>
        <dbReference type="Proteomes" id="UP001176883"/>
    </source>
</evidence>
<dbReference type="PANTHER" id="PTHR12526:SF630">
    <property type="entry name" value="GLYCOSYLTRANSFERASE"/>
    <property type="match status" value="1"/>
</dbReference>
<evidence type="ECO:0000259" key="2">
    <source>
        <dbReference type="Pfam" id="PF13477"/>
    </source>
</evidence>
<dbReference type="InterPro" id="IPR028098">
    <property type="entry name" value="Glyco_trans_4-like_N"/>
</dbReference>